<keyword evidence="1" id="KW-0805">Transcription regulation</keyword>
<dbReference type="PANTHER" id="PTHR43280:SF2">
    <property type="entry name" value="HTH-TYPE TRANSCRIPTIONAL REGULATOR EXSA"/>
    <property type="match status" value="1"/>
</dbReference>
<dbReference type="PROSITE" id="PS00041">
    <property type="entry name" value="HTH_ARAC_FAMILY_1"/>
    <property type="match status" value="1"/>
</dbReference>
<dbReference type="InterPro" id="IPR018062">
    <property type="entry name" value="HTH_AraC-typ_CS"/>
</dbReference>
<proteinExistence type="predicted"/>
<dbReference type="PRINTS" id="PR00032">
    <property type="entry name" value="HTHARAC"/>
</dbReference>
<keyword evidence="6" id="KW-1185">Reference proteome</keyword>
<gene>
    <name evidence="5" type="ORF">J2Z66_002392</name>
</gene>
<comment type="caution">
    <text evidence="5">The sequence shown here is derived from an EMBL/GenBank/DDBJ whole genome shotgun (WGS) entry which is preliminary data.</text>
</comment>
<dbReference type="Gene3D" id="1.10.10.60">
    <property type="entry name" value="Homeodomain-like"/>
    <property type="match status" value="2"/>
</dbReference>
<protein>
    <submittedName>
        <fullName evidence="5">AraC-like DNA-binding protein</fullName>
    </submittedName>
</protein>
<sequence>MPQNDRHRTRVVPIEYKEDEQLELLPLTERVTLVLVNSGSAAILINEKMHHISAPCVLCISPYIRIKIMNKHHWSAQAFSFNPTFLNSKLTFEALSINKFDNLEDAHDRNLLTMFLNHTDHFSGVLQIPSSMYLRILEWVSTIGTETFAQSDGMWTCRIRRYLLQCLFLIEDLYVEMSKNNFQDPPNYHKEPVQIALEFIHVNYQNEIYLNDLCQIVKLNRTSLNRQFKQQTGLTAMDYLNDHRIKIACETLVHTNLKISELAEACGFQYETYFIKKFKKKMEVSPSEYRKNEWNRLGG</sequence>
<evidence type="ECO:0000259" key="4">
    <source>
        <dbReference type="PROSITE" id="PS01124"/>
    </source>
</evidence>
<keyword evidence="2" id="KW-0238">DNA-binding</keyword>
<dbReference type="InterPro" id="IPR009057">
    <property type="entry name" value="Homeodomain-like_sf"/>
</dbReference>
<accession>A0ABS4IT88</accession>
<dbReference type="EMBL" id="JAGGLB010000006">
    <property type="protein sequence ID" value="MBP1990786.1"/>
    <property type="molecule type" value="Genomic_DNA"/>
</dbReference>
<dbReference type="InterPro" id="IPR018060">
    <property type="entry name" value="HTH_AraC"/>
</dbReference>
<evidence type="ECO:0000313" key="6">
    <source>
        <dbReference type="Proteomes" id="UP001519287"/>
    </source>
</evidence>
<organism evidence="5 6">
    <name type="scientific">Paenibacillus eucommiae</name>
    <dbReference type="NCBI Taxonomy" id="1355755"/>
    <lineage>
        <taxon>Bacteria</taxon>
        <taxon>Bacillati</taxon>
        <taxon>Bacillota</taxon>
        <taxon>Bacilli</taxon>
        <taxon>Bacillales</taxon>
        <taxon>Paenibacillaceae</taxon>
        <taxon>Paenibacillus</taxon>
    </lineage>
</organism>
<dbReference type="InterPro" id="IPR020449">
    <property type="entry name" value="Tscrpt_reg_AraC-type_HTH"/>
</dbReference>
<dbReference type="SMART" id="SM00342">
    <property type="entry name" value="HTH_ARAC"/>
    <property type="match status" value="1"/>
</dbReference>
<dbReference type="Proteomes" id="UP001519287">
    <property type="component" value="Unassembled WGS sequence"/>
</dbReference>
<evidence type="ECO:0000256" key="3">
    <source>
        <dbReference type="ARBA" id="ARBA00023163"/>
    </source>
</evidence>
<dbReference type="PANTHER" id="PTHR43280">
    <property type="entry name" value="ARAC-FAMILY TRANSCRIPTIONAL REGULATOR"/>
    <property type="match status" value="1"/>
</dbReference>
<evidence type="ECO:0000313" key="5">
    <source>
        <dbReference type="EMBL" id="MBP1990786.1"/>
    </source>
</evidence>
<name>A0ABS4IT88_9BACL</name>
<feature type="domain" description="HTH araC/xylS-type" evidence="4">
    <location>
        <begin position="194"/>
        <end position="292"/>
    </location>
</feature>
<keyword evidence="3" id="KW-0804">Transcription</keyword>
<evidence type="ECO:0000256" key="1">
    <source>
        <dbReference type="ARBA" id="ARBA00023015"/>
    </source>
</evidence>
<evidence type="ECO:0000256" key="2">
    <source>
        <dbReference type="ARBA" id="ARBA00023125"/>
    </source>
</evidence>
<dbReference type="PROSITE" id="PS01124">
    <property type="entry name" value="HTH_ARAC_FAMILY_2"/>
    <property type="match status" value="1"/>
</dbReference>
<dbReference type="RefSeq" id="WP_209971546.1">
    <property type="nucleotide sequence ID" value="NZ_JAGGLB010000006.1"/>
</dbReference>
<dbReference type="SUPFAM" id="SSF46689">
    <property type="entry name" value="Homeodomain-like"/>
    <property type="match status" value="2"/>
</dbReference>
<dbReference type="Pfam" id="PF12833">
    <property type="entry name" value="HTH_18"/>
    <property type="match status" value="1"/>
</dbReference>
<reference evidence="5 6" key="1">
    <citation type="submission" date="2021-03" db="EMBL/GenBank/DDBJ databases">
        <title>Genomic Encyclopedia of Type Strains, Phase IV (KMG-IV): sequencing the most valuable type-strain genomes for metagenomic binning, comparative biology and taxonomic classification.</title>
        <authorList>
            <person name="Goeker M."/>
        </authorList>
    </citation>
    <scope>NUCLEOTIDE SEQUENCE [LARGE SCALE GENOMIC DNA]</scope>
    <source>
        <strain evidence="5 6">DSM 26048</strain>
    </source>
</reference>